<name>A0ABX3WCZ8_9NEIS</name>
<dbReference type="InterPro" id="IPR022928">
    <property type="entry name" value="RNA_2'-PTrans_KptA"/>
</dbReference>
<gene>
    <name evidence="5" type="primary">kptA</name>
    <name evidence="6" type="ORF">BWD10_08025</name>
</gene>
<dbReference type="Gene3D" id="1.10.10.970">
    <property type="entry name" value="RNA 2'-phosphotransferase, Tpt1/KptA family, N-terminal domain"/>
    <property type="match status" value="1"/>
</dbReference>
<evidence type="ECO:0000256" key="3">
    <source>
        <dbReference type="ARBA" id="ARBA00023027"/>
    </source>
</evidence>
<dbReference type="HAMAP" id="MF_00299">
    <property type="entry name" value="KptA"/>
    <property type="match status" value="1"/>
</dbReference>
<evidence type="ECO:0000256" key="2">
    <source>
        <dbReference type="ARBA" id="ARBA00022679"/>
    </source>
</evidence>
<reference evidence="6 7" key="1">
    <citation type="submission" date="2017-01" db="EMBL/GenBank/DDBJ databases">
        <authorList>
            <person name="Wolfgang W.J."/>
            <person name="Cole J."/>
            <person name="Wroblewski D."/>
            <person name="Mcginnis J."/>
            <person name="Musser K.A."/>
        </authorList>
    </citation>
    <scope>NUCLEOTIDE SEQUENCE [LARGE SCALE GENOMIC DNA]</scope>
    <source>
        <strain evidence="6 7">DSM 21643</strain>
    </source>
</reference>
<evidence type="ECO:0000313" key="6">
    <source>
        <dbReference type="EMBL" id="OSI09724.1"/>
    </source>
</evidence>
<protein>
    <recommendedName>
        <fullName evidence="5">Probable RNA 2'-phosphotransferase</fullName>
        <ecNumber evidence="5">2.7.1.-</ecNumber>
    </recommendedName>
</protein>
<keyword evidence="3 5" id="KW-0520">NAD</keyword>
<comment type="caution">
    <text evidence="6">The sequence shown here is derived from an EMBL/GenBank/DDBJ whole genome shotgun (WGS) entry which is preliminary data.</text>
</comment>
<proteinExistence type="inferred from homology"/>
<dbReference type="PANTHER" id="PTHR12684:SF2">
    <property type="entry name" value="TRNA 2'-PHOSPHOTRANSFERASE 1"/>
    <property type="match status" value="1"/>
</dbReference>
<comment type="similarity">
    <text evidence="1 5">Belongs to the KptA/TPT1 family.</text>
</comment>
<dbReference type="EC" id="2.7.1.-" evidence="5"/>
<dbReference type="Pfam" id="PF01885">
    <property type="entry name" value="PTS_2-RNA"/>
    <property type="match status" value="1"/>
</dbReference>
<dbReference type="InterPro" id="IPR042081">
    <property type="entry name" value="RNA_2'-PTrans_C"/>
</dbReference>
<evidence type="ECO:0000256" key="1">
    <source>
        <dbReference type="ARBA" id="ARBA00009836"/>
    </source>
</evidence>
<dbReference type="Proteomes" id="UP000193466">
    <property type="component" value="Unassembled WGS sequence"/>
</dbReference>
<dbReference type="Gene3D" id="3.20.170.30">
    <property type="match status" value="1"/>
</dbReference>
<dbReference type="PANTHER" id="PTHR12684">
    <property type="entry name" value="PUTATIVE PHOSPHOTRANSFERASE"/>
    <property type="match status" value="1"/>
</dbReference>
<evidence type="ECO:0000256" key="4">
    <source>
        <dbReference type="ARBA" id="ARBA00025212"/>
    </source>
</evidence>
<dbReference type="NCBIfam" id="NF002014">
    <property type="entry name" value="PRK00819.1-4"/>
    <property type="match status" value="1"/>
</dbReference>
<dbReference type="InterPro" id="IPR042080">
    <property type="entry name" value="RNA_2'-PTrans_N"/>
</dbReference>
<evidence type="ECO:0000313" key="7">
    <source>
        <dbReference type="Proteomes" id="UP000193466"/>
    </source>
</evidence>
<comment type="function">
    <text evidence="4 5">Removes the 2'-phosphate from RNA via an intermediate in which the phosphate is ADP-ribosylated by NAD followed by a presumed transesterification to release the RNA and generate ADP-ribose 1''-2''-cyclic phosphate (APPR&gt;P). May function as an ADP-ribosylase.</text>
</comment>
<accession>A0ABX3WCZ8</accession>
<keyword evidence="7" id="KW-1185">Reference proteome</keyword>
<evidence type="ECO:0000256" key="5">
    <source>
        <dbReference type="HAMAP-Rule" id="MF_00299"/>
    </source>
</evidence>
<organism evidence="6 7">
    <name type="scientific">Neisseria zoodegmatis</name>
    <dbReference type="NCBI Taxonomy" id="326523"/>
    <lineage>
        <taxon>Bacteria</taxon>
        <taxon>Pseudomonadati</taxon>
        <taxon>Pseudomonadota</taxon>
        <taxon>Betaproteobacteria</taxon>
        <taxon>Neisseriales</taxon>
        <taxon>Neisseriaceae</taxon>
        <taxon>Neisseria</taxon>
    </lineage>
</organism>
<dbReference type="InterPro" id="IPR002745">
    <property type="entry name" value="Ptrans_KptA/Tpt1"/>
</dbReference>
<dbReference type="EMBL" id="MTBM01000010">
    <property type="protein sequence ID" value="OSI09724.1"/>
    <property type="molecule type" value="Genomic_DNA"/>
</dbReference>
<sequence length="184" mass="20820">MSIVKKTSKFLSYILRHHPETIGLHLDSEGWADVDELLQKAAEQGRDIDRALLLDAVANNDKKRFALSEDGRKIRAQQGHSTGQVAIDYPPQEPPEVLYHGTADRFWPSIREQGLLAKSRHHVHLSGDFDTAVKVGQRHGKVMVLKVLAQKMYQDGHRFYLSGNHVWLADHVPPQYIVVEDGSE</sequence>
<dbReference type="SUPFAM" id="SSF56399">
    <property type="entry name" value="ADP-ribosylation"/>
    <property type="match status" value="1"/>
</dbReference>
<keyword evidence="2 5" id="KW-0808">Transferase</keyword>